<sequence length="138" mass="16346">MRSMAYNTTEKDRGDVTAGCWPRSTRDVHHHREVSHVVGLEREIATTMSLPELTHARDEVVICLRVDRGSGGWMEARIRRAVGEGRWRWWCYCCRWWWFTLGILRSDCSSVGLMVAWYLVCRHGYNCTMWWWTRTPGH</sequence>
<protein>
    <submittedName>
        <fullName evidence="1">Extensin</fullName>
    </submittedName>
</protein>
<organism evidence="1 2">
    <name type="scientific">Iris pallida</name>
    <name type="common">Sweet iris</name>
    <dbReference type="NCBI Taxonomy" id="29817"/>
    <lineage>
        <taxon>Eukaryota</taxon>
        <taxon>Viridiplantae</taxon>
        <taxon>Streptophyta</taxon>
        <taxon>Embryophyta</taxon>
        <taxon>Tracheophyta</taxon>
        <taxon>Spermatophyta</taxon>
        <taxon>Magnoliopsida</taxon>
        <taxon>Liliopsida</taxon>
        <taxon>Asparagales</taxon>
        <taxon>Iridaceae</taxon>
        <taxon>Iridoideae</taxon>
        <taxon>Irideae</taxon>
        <taxon>Iris</taxon>
    </lineage>
</organism>
<keyword evidence="2" id="KW-1185">Reference proteome</keyword>
<gene>
    <name evidence="1" type="ORF">M6B38_137110</name>
</gene>
<dbReference type="EMBL" id="JANAVB010029620">
    <property type="protein sequence ID" value="KAJ6814550.1"/>
    <property type="molecule type" value="Genomic_DNA"/>
</dbReference>
<name>A0AAX6FDJ8_IRIPA</name>
<dbReference type="AlphaFoldDB" id="A0AAX6FDJ8"/>
<reference evidence="1" key="2">
    <citation type="submission" date="2023-04" db="EMBL/GenBank/DDBJ databases">
        <authorList>
            <person name="Bruccoleri R.E."/>
            <person name="Oakeley E.J."/>
            <person name="Faust A.-M."/>
            <person name="Dessus-Babus S."/>
            <person name="Altorfer M."/>
            <person name="Burckhardt D."/>
            <person name="Oertli M."/>
            <person name="Naumann U."/>
            <person name="Petersen F."/>
            <person name="Wong J."/>
        </authorList>
    </citation>
    <scope>NUCLEOTIDE SEQUENCE</scope>
    <source>
        <strain evidence="1">GSM-AAB239-AS_SAM_17_03QT</strain>
        <tissue evidence="1">Leaf</tissue>
    </source>
</reference>
<evidence type="ECO:0000313" key="1">
    <source>
        <dbReference type="EMBL" id="KAJ6814550.1"/>
    </source>
</evidence>
<dbReference type="Proteomes" id="UP001140949">
    <property type="component" value="Unassembled WGS sequence"/>
</dbReference>
<proteinExistence type="predicted"/>
<evidence type="ECO:0000313" key="2">
    <source>
        <dbReference type="Proteomes" id="UP001140949"/>
    </source>
</evidence>
<reference evidence="1" key="1">
    <citation type="journal article" date="2023" name="GigaByte">
        <title>Genome assembly of the bearded iris, Iris pallida Lam.</title>
        <authorList>
            <person name="Bruccoleri R.E."/>
            <person name="Oakeley E.J."/>
            <person name="Faust A.M.E."/>
            <person name="Altorfer M."/>
            <person name="Dessus-Babus S."/>
            <person name="Burckhardt D."/>
            <person name="Oertli M."/>
            <person name="Naumann U."/>
            <person name="Petersen F."/>
            <person name="Wong J."/>
        </authorList>
    </citation>
    <scope>NUCLEOTIDE SEQUENCE</scope>
    <source>
        <strain evidence="1">GSM-AAB239-AS_SAM_17_03QT</strain>
    </source>
</reference>
<comment type="caution">
    <text evidence="1">The sequence shown here is derived from an EMBL/GenBank/DDBJ whole genome shotgun (WGS) entry which is preliminary data.</text>
</comment>
<accession>A0AAX6FDJ8</accession>